<comment type="catalytic activity">
    <reaction evidence="8">
        <text>L-cysteinyl-[protein] + hexadecanoyl-CoA = S-hexadecanoyl-L-cysteinyl-[protein] + CoA</text>
        <dbReference type="Rhea" id="RHEA:36683"/>
        <dbReference type="Rhea" id="RHEA-COMP:10131"/>
        <dbReference type="Rhea" id="RHEA-COMP:11032"/>
        <dbReference type="ChEBI" id="CHEBI:29950"/>
        <dbReference type="ChEBI" id="CHEBI:57287"/>
        <dbReference type="ChEBI" id="CHEBI:57379"/>
        <dbReference type="ChEBI" id="CHEBI:74151"/>
        <dbReference type="EC" id="2.3.1.225"/>
    </reaction>
</comment>
<keyword evidence="8" id="KW-0012">Acyltransferase</keyword>
<dbReference type="EC" id="2.3.1.225" evidence="8"/>
<dbReference type="EMBL" id="CAADRA010005136">
    <property type="protein sequence ID" value="VFT85691.1"/>
    <property type="molecule type" value="Genomic_DNA"/>
</dbReference>
<dbReference type="Gene3D" id="1.25.40.20">
    <property type="entry name" value="Ankyrin repeat-containing domain"/>
    <property type="match status" value="2"/>
</dbReference>
<evidence type="ECO:0000313" key="10">
    <source>
        <dbReference type="EMBL" id="KAF0700627.1"/>
    </source>
</evidence>
<keyword evidence="12" id="KW-1185">Reference proteome</keyword>
<evidence type="ECO:0000256" key="3">
    <source>
        <dbReference type="ARBA" id="ARBA00022737"/>
    </source>
</evidence>
<dbReference type="InterPro" id="IPR036770">
    <property type="entry name" value="Ankyrin_rpt-contain_sf"/>
</dbReference>
<dbReference type="Pfam" id="PF12796">
    <property type="entry name" value="Ank_2"/>
    <property type="match status" value="2"/>
</dbReference>
<feature type="domain" description="Palmitoyltransferase DHHC" evidence="9">
    <location>
        <begin position="461"/>
        <end position="583"/>
    </location>
</feature>
<reference evidence="10" key="2">
    <citation type="submission" date="2019-06" db="EMBL/GenBank/DDBJ databases">
        <title>Genomics analysis of Aphanomyces spp. identifies a new class of oomycete effector associated with host adaptation.</title>
        <authorList>
            <person name="Gaulin E."/>
        </authorList>
    </citation>
    <scope>NUCLEOTIDE SEQUENCE</scope>
    <source>
        <strain evidence="10">CBS 578.67</strain>
    </source>
</reference>
<dbReference type="Pfam" id="PF01529">
    <property type="entry name" value="DHHC"/>
    <property type="match status" value="1"/>
</dbReference>
<feature type="transmembrane region" description="Helical" evidence="8">
    <location>
        <begin position="373"/>
        <end position="394"/>
    </location>
</feature>
<dbReference type="GO" id="GO:0016020">
    <property type="term" value="C:membrane"/>
    <property type="evidence" value="ECO:0007669"/>
    <property type="project" value="UniProtKB-SubCell"/>
</dbReference>
<dbReference type="PROSITE" id="PS50297">
    <property type="entry name" value="ANK_REP_REGION"/>
    <property type="match status" value="3"/>
</dbReference>
<dbReference type="AlphaFoldDB" id="A0A485KLB1"/>
<feature type="repeat" description="ANK" evidence="7">
    <location>
        <begin position="84"/>
        <end position="116"/>
    </location>
</feature>
<evidence type="ECO:0000256" key="4">
    <source>
        <dbReference type="ARBA" id="ARBA00022989"/>
    </source>
</evidence>
<keyword evidence="3" id="KW-0677">Repeat</keyword>
<evidence type="ECO:0000256" key="1">
    <source>
        <dbReference type="ARBA" id="ARBA00004141"/>
    </source>
</evidence>
<feature type="transmembrane region" description="Helical" evidence="8">
    <location>
        <begin position="282"/>
        <end position="300"/>
    </location>
</feature>
<feature type="repeat" description="ANK" evidence="7">
    <location>
        <begin position="117"/>
        <end position="145"/>
    </location>
</feature>
<dbReference type="InterPro" id="IPR002110">
    <property type="entry name" value="Ankyrin_rpt"/>
</dbReference>
<dbReference type="OrthoDB" id="6781668at2759"/>
<feature type="transmembrane region" description="Helical" evidence="8">
    <location>
        <begin position="549"/>
        <end position="565"/>
    </location>
</feature>
<dbReference type="PROSITE" id="PS50088">
    <property type="entry name" value="ANK_REPEAT"/>
    <property type="match status" value="4"/>
</dbReference>
<feature type="transmembrane region" description="Helical" evidence="8">
    <location>
        <begin position="506"/>
        <end position="529"/>
    </location>
</feature>
<keyword evidence="2 8" id="KW-0812">Transmembrane</keyword>
<evidence type="ECO:0000256" key="2">
    <source>
        <dbReference type="ARBA" id="ARBA00022692"/>
    </source>
</evidence>
<dbReference type="PANTHER" id="PTHR24161">
    <property type="entry name" value="ANK_REP_REGION DOMAIN-CONTAINING PROTEIN-RELATED"/>
    <property type="match status" value="1"/>
</dbReference>
<keyword evidence="6 8" id="KW-0472">Membrane</keyword>
<dbReference type="Proteomes" id="UP000332933">
    <property type="component" value="Unassembled WGS sequence"/>
</dbReference>
<name>A0A485KLB1_9STRA</name>
<organism evidence="11 12">
    <name type="scientific">Aphanomyces stellatus</name>
    <dbReference type="NCBI Taxonomy" id="120398"/>
    <lineage>
        <taxon>Eukaryota</taxon>
        <taxon>Sar</taxon>
        <taxon>Stramenopiles</taxon>
        <taxon>Oomycota</taxon>
        <taxon>Saprolegniomycetes</taxon>
        <taxon>Saprolegniales</taxon>
        <taxon>Verrucalvaceae</taxon>
        <taxon>Aphanomyces</taxon>
    </lineage>
</organism>
<protein>
    <recommendedName>
        <fullName evidence="8">Palmitoyltransferase</fullName>
        <ecNumber evidence="8">2.3.1.225</ecNumber>
    </recommendedName>
</protein>
<keyword evidence="8" id="KW-0808">Transferase</keyword>
<evidence type="ECO:0000313" key="12">
    <source>
        <dbReference type="Proteomes" id="UP000332933"/>
    </source>
</evidence>
<gene>
    <name evidence="11" type="primary">Aste57867_8805</name>
    <name evidence="10" type="ORF">As57867_008770</name>
    <name evidence="11" type="ORF">ASTE57867_8805</name>
</gene>
<dbReference type="InterPro" id="IPR001594">
    <property type="entry name" value="Palmitoyltrfase_DHHC"/>
</dbReference>
<evidence type="ECO:0000256" key="7">
    <source>
        <dbReference type="PROSITE-ProRule" id="PRU00023"/>
    </source>
</evidence>
<sequence>MEHILYQGSSIYDAALKGDFPLVVLIWGMAAAQGVSPFSPDANQNSAVHYAAVGANVEILHFFAQQATLVHADATKIIDAQNNTGETPLIRAAHVGNVLAVKVLVDLGCNLLHKDVNGNTAAHHAAHEGHLWALHYLLEAQVDVDDTVGGQCYMKRDILHWACDGGHEVIIDYILERGYDPNIPDIEGRTALHHATLAGDKPLIKKLLAHGAKSNISDDRGLTVLSTANNMRRHTIVNMFLANTPLQSTKEFSHPRQTRIHVMLLYSILWMGFLMLSLWAPWYLFVPGVLLALFLSLRSMTRSNHKHSKHAHDKKANYPQSIVLTPVRQTRGSVFEIQDNQEEQQRLLNELEQEKPPNVLVQAWRWFKGQPEVAIGLWLGWVGGFTMCLGYRIYVDAGNSKSYAFWTDNLVLFCIVLAMEFICLVVWMVLIFGDAGTVATAEKDFPVLLDRAATGFAPVDQSHCTTCMVAKPIRSKHCAACGVCVSRMDHHCVWINKCVGHGNHRLFVAFLIVHLATLGLYVSLFILYVTERHTYLEILLETALPEVTVIFWGIMMSLFVGKLLVDQLVQRRNITLNESINWKRYSYLNSKGSVISNPFDHGGAANFAEFLSRAVDYTTLMDMPLPNKDN</sequence>
<feature type="transmembrane region" description="Helical" evidence="8">
    <location>
        <begin position="410"/>
        <end position="433"/>
    </location>
</feature>
<evidence type="ECO:0000313" key="11">
    <source>
        <dbReference type="EMBL" id="VFT85691.1"/>
    </source>
</evidence>
<dbReference type="SMART" id="SM00248">
    <property type="entry name" value="ANK"/>
    <property type="match status" value="5"/>
</dbReference>
<evidence type="ECO:0000256" key="8">
    <source>
        <dbReference type="RuleBase" id="RU079119"/>
    </source>
</evidence>
<dbReference type="PANTHER" id="PTHR24161:SF85">
    <property type="entry name" value="PALMITOYLTRANSFERASE HIP14"/>
    <property type="match status" value="1"/>
</dbReference>
<dbReference type="SUPFAM" id="SSF48403">
    <property type="entry name" value="Ankyrin repeat"/>
    <property type="match status" value="1"/>
</dbReference>
<accession>A0A485KLB1</accession>
<reference evidence="11 12" key="1">
    <citation type="submission" date="2019-03" db="EMBL/GenBank/DDBJ databases">
        <authorList>
            <person name="Gaulin E."/>
            <person name="Dumas B."/>
        </authorList>
    </citation>
    <scope>NUCLEOTIDE SEQUENCE [LARGE SCALE GENOMIC DNA]</scope>
    <source>
        <strain evidence="11">CBS 568.67</strain>
    </source>
</reference>
<comment type="similarity">
    <text evidence="8">Belongs to the DHHC palmitoyltransferase family.</text>
</comment>
<dbReference type="EMBL" id="VJMH01005115">
    <property type="protein sequence ID" value="KAF0700627.1"/>
    <property type="molecule type" value="Genomic_DNA"/>
</dbReference>
<feature type="repeat" description="ANK" evidence="7">
    <location>
        <begin position="154"/>
        <end position="186"/>
    </location>
</feature>
<keyword evidence="4 8" id="KW-1133">Transmembrane helix</keyword>
<feature type="repeat" description="ANK" evidence="7">
    <location>
        <begin position="187"/>
        <end position="219"/>
    </location>
</feature>
<evidence type="ECO:0000256" key="5">
    <source>
        <dbReference type="ARBA" id="ARBA00023043"/>
    </source>
</evidence>
<evidence type="ECO:0000259" key="9">
    <source>
        <dbReference type="Pfam" id="PF01529"/>
    </source>
</evidence>
<keyword evidence="5 7" id="KW-0040">ANK repeat</keyword>
<evidence type="ECO:0000256" key="6">
    <source>
        <dbReference type="ARBA" id="ARBA00023136"/>
    </source>
</evidence>
<comment type="subcellular location">
    <subcellularLocation>
        <location evidence="1">Membrane</location>
        <topology evidence="1">Multi-pass membrane protein</topology>
    </subcellularLocation>
</comment>
<dbReference type="GO" id="GO:0019706">
    <property type="term" value="F:protein-cysteine S-palmitoyltransferase activity"/>
    <property type="evidence" value="ECO:0007669"/>
    <property type="project" value="UniProtKB-EC"/>
</dbReference>
<dbReference type="PROSITE" id="PS50216">
    <property type="entry name" value="DHHC"/>
    <property type="match status" value="1"/>
</dbReference>
<comment type="domain">
    <text evidence="8">The DHHC domain is required for palmitoyltransferase activity.</text>
</comment>
<proteinExistence type="inferred from homology"/>